<name>A0AAW2FT45_9HYME</name>
<comment type="caution">
    <text evidence="1">The sequence shown here is derived from an EMBL/GenBank/DDBJ whole genome shotgun (WGS) entry which is preliminary data.</text>
</comment>
<sequence>MCRLAFYFELPLTRNYADLLSRHYLASPDTCLLVFLSKGLFIEFLENLVKTSYDRILRARTAAPQTAPHCKPPPKMQDTLFAKPRRASSASAVEAV</sequence>
<accession>A0AAW2FT45</accession>
<protein>
    <submittedName>
        <fullName evidence="1">Uncharacterized protein</fullName>
    </submittedName>
</protein>
<dbReference type="EMBL" id="JADYXP020000008">
    <property type="protein sequence ID" value="KAL0119136.1"/>
    <property type="molecule type" value="Genomic_DNA"/>
</dbReference>
<reference evidence="1 2" key="1">
    <citation type="submission" date="2023-03" db="EMBL/GenBank/DDBJ databases">
        <title>High recombination rates correlate with genetic variation in Cardiocondyla obscurior ants.</title>
        <authorList>
            <person name="Errbii M."/>
        </authorList>
    </citation>
    <scope>NUCLEOTIDE SEQUENCE [LARGE SCALE GENOMIC DNA]</scope>
    <source>
        <strain evidence="1">Alpha-2009</strain>
        <tissue evidence="1">Whole body</tissue>
    </source>
</reference>
<evidence type="ECO:0000313" key="1">
    <source>
        <dbReference type="EMBL" id="KAL0119136.1"/>
    </source>
</evidence>
<proteinExistence type="predicted"/>
<evidence type="ECO:0000313" key="2">
    <source>
        <dbReference type="Proteomes" id="UP001430953"/>
    </source>
</evidence>
<dbReference type="Proteomes" id="UP001430953">
    <property type="component" value="Unassembled WGS sequence"/>
</dbReference>
<gene>
    <name evidence="1" type="ORF">PUN28_009619</name>
</gene>
<dbReference type="AlphaFoldDB" id="A0AAW2FT45"/>
<organism evidence="1 2">
    <name type="scientific">Cardiocondyla obscurior</name>
    <dbReference type="NCBI Taxonomy" id="286306"/>
    <lineage>
        <taxon>Eukaryota</taxon>
        <taxon>Metazoa</taxon>
        <taxon>Ecdysozoa</taxon>
        <taxon>Arthropoda</taxon>
        <taxon>Hexapoda</taxon>
        <taxon>Insecta</taxon>
        <taxon>Pterygota</taxon>
        <taxon>Neoptera</taxon>
        <taxon>Endopterygota</taxon>
        <taxon>Hymenoptera</taxon>
        <taxon>Apocrita</taxon>
        <taxon>Aculeata</taxon>
        <taxon>Formicoidea</taxon>
        <taxon>Formicidae</taxon>
        <taxon>Myrmicinae</taxon>
        <taxon>Cardiocondyla</taxon>
    </lineage>
</organism>
<keyword evidence="2" id="KW-1185">Reference proteome</keyword>